<dbReference type="InterPro" id="IPR036439">
    <property type="entry name" value="Dockerin_dom_sf"/>
</dbReference>
<dbReference type="InterPro" id="IPR002105">
    <property type="entry name" value="Dockerin_1_rpt"/>
</dbReference>
<gene>
    <name evidence="6" type="ORF">Bccel_4945</name>
</gene>
<dbReference type="STRING" id="398512.Bccel_4945"/>
<dbReference type="CDD" id="cd14254">
    <property type="entry name" value="Dockerin_II"/>
    <property type="match status" value="1"/>
</dbReference>
<dbReference type="Gene3D" id="2.60.120.260">
    <property type="entry name" value="Galactose-binding domain-like"/>
    <property type="match status" value="1"/>
</dbReference>
<keyword evidence="2 6" id="KW-0378">Hydrolase</keyword>
<dbReference type="PROSITE" id="PS51257">
    <property type="entry name" value="PROKAR_LIPOPROTEIN"/>
    <property type="match status" value="1"/>
</dbReference>
<dbReference type="SUPFAM" id="SSF49785">
    <property type="entry name" value="Galactose-binding domain-like"/>
    <property type="match status" value="1"/>
</dbReference>
<dbReference type="Pfam" id="PF00722">
    <property type="entry name" value="Glyco_hydro_16"/>
    <property type="match status" value="1"/>
</dbReference>
<feature type="domain" description="GH16" evidence="4">
    <location>
        <begin position="339"/>
        <end position="594"/>
    </location>
</feature>
<dbReference type="RefSeq" id="WP_050753784.1">
    <property type="nucleotide sequence ID" value="NZ_JQKC01000001.1"/>
</dbReference>
<dbReference type="AlphaFoldDB" id="A0A0L6JUY4"/>
<dbReference type="InterPro" id="IPR008979">
    <property type="entry name" value="Galactose-bd-like_sf"/>
</dbReference>
<dbReference type="InterPro" id="IPR003305">
    <property type="entry name" value="CenC_carb-bd"/>
</dbReference>
<dbReference type="InterPro" id="IPR016134">
    <property type="entry name" value="Dockerin_dom"/>
</dbReference>
<name>A0A0L6JUY4_9FIRM</name>
<dbReference type="PANTHER" id="PTHR10963:SF55">
    <property type="entry name" value="GLYCOSIDE HYDROLASE FAMILY 16 PROTEIN"/>
    <property type="match status" value="1"/>
</dbReference>
<feature type="domain" description="Dockerin" evidence="5">
    <location>
        <begin position="114"/>
        <end position="181"/>
    </location>
</feature>
<comment type="similarity">
    <text evidence="1">Belongs to the glycosyl hydrolase 16 family.</text>
</comment>
<dbReference type="InterPro" id="IPR050546">
    <property type="entry name" value="Glycosyl_Hydrlase_16"/>
</dbReference>
<dbReference type="Gene3D" id="2.60.40.4130">
    <property type="match status" value="1"/>
</dbReference>
<dbReference type="eggNOG" id="COG2273">
    <property type="taxonomic scope" value="Bacteria"/>
</dbReference>
<dbReference type="PATRIC" id="fig|398512.5.peg.5184"/>
<dbReference type="PROSITE" id="PS51766">
    <property type="entry name" value="DOCKERIN"/>
    <property type="match status" value="1"/>
</dbReference>
<dbReference type="PANTHER" id="PTHR10963">
    <property type="entry name" value="GLYCOSYL HYDROLASE-RELATED"/>
    <property type="match status" value="1"/>
</dbReference>
<dbReference type="GO" id="GO:0042973">
    <property type="term" value="F:glucan endo-1,3-beta-D-glucosidase activity"/>
    <property type="evidence" value="ECO:0007669"/>
    <property type="project" value="UniProtKB-EC"/>
</dbReference>
<dbReference type="EMBL" id="LGTC01000001">
    <property type="protein sequence ID" value="KNY29671.1"/>
    <property type="molecule type" value="Genomic_DNA"/>
</dbReference>
<dbReference type="Pfam" id="PF00404">
    <property type="entry name" value="Dockerin_1"/>
    <property type="match status" value="1"/>
</dbReference>
<evidence type="ECO:0000259" key="5">
    <source>
        <dbReference type="PROSITE" id="PS51766"/>
    </source>
</evidence>
<dbReference type="Gene3D" id="2.60.120.200">
    <property type="match status" value="1"/>
</dbReference>
<dbReference type="SUPFAM" id="SSF49899">
    <property type="entry name" value="Concanavalin A-like lectins/glucanases"/>
    <property type="match status" value="1"/>
</dbReference>
<dbReference type="Proteomes" id="UP000036923">
    <property type="component" value="Unassembled WGS sequence"/>
</dbReference>
<dbReference type="SUPFAM" id="SSF49464">
    <property type="entry name" value="Carboxypeptidase regulatory domain-like"/>
    <property type="match status" value="1"/>
</dbReference>
<dbReference type="GO" id="GO:0000272">
    <property type="term" value="P:polysaccharide catabolic process"/>
    <property type="evidence" value="ECO:0007669"/>
    <property type="project" value="InterPro"/>
</dbReference>
<evidence type="ECO:0000259" key="4">
    <source>
        <dbReference type="PROSITE" id="PS51762"/>
    </source>
</evidence>
<dbReference type="Pfam" id="PF02018">
    <property type="entry name" value="CBM_4_9"/>
    <property type="match status" value="1"/>
</dbReference>
<dbReference type="EC" id="3.2.1.39" evidence="6"/>
<evidence type="ECO:0000313" key="6">
    <source>
        <dbReference type="EMBL" id="KNY29671.1"/>
    </source>
</evidence>
<dbReference type="InterPro" id="IPR000757">
    <property type="entry name" value="Beta-glucanase-like"/>
</dbReference>
<comment type="caution">
    <text evidence="6">The sequence shown here is derived from an EMBL/GenBank/DDBJ whole genome shotgun (WGS) entry which is preliminary data.</text>
</comment>
<accession>A0A0L6JUY4</accession>
<organism evidence="6 7">
    <name type="scientific">Pseudobacteroides cellulosolvens ATCC 35603 = DSM 2933</name>
    <dbReference type="NCBI Taxonomy" id="398512"/>
    <lineage>
        <taxon>Bacteria</taxon>
        <taxon>Bacillati</taxon>
        <taxon>Bacillota</taxon>
        <taxon>Clostridia</taxon>
        <taxon>Eubacteriales</taxon>
        <taxon>Oscillospiraceae</taxon>
        <taxon>Pseudobacteroides</taxon>
    </lineage>
</organism>
<dbReference type="InterPro" id="IPR013320">
    <property type="entry name" value="ConA-like_dom_sf"/>
</dbReference>
<proteinExistence type="inferred from homology"/>
<evidence type="ECO:0000313" key="7">
    <source>
        <dbReference type="Proteomes" id="UP000036923"/>
    </source>
</evidence>
<dbReference type="InterPro" id="IPR008969">
    <property type="entry name" value="CarboxyPept-like_regulatory"/>
</dbReference>
<feature type="signal peptide" evidence="3">
    <location>
        <begin position="1"/>
        <end position="30"/>
    </location>
</feature>
<evidence type="ECO:0000256" key="1">
    <source>
        <dbReference type="ARBA" id="ARBA00006865"/>
    </source>
</evidence>
<sequence precursor="true">MFLSKKAKYISCLALALLAALSFSCSQAFASDPAKLLGYVKPCISNVPDDINSGFKVELTGCSSITTNSSGSFELTLSTGSQSRILKISKEGYVSRTIQLSTIAEDVILKLNDLDMFAGDINGDSSINMSDIIKLALSFNALKGSPGYNGVCDFNLDGNINMSDIIIMAVNFNKTPADYPELIIDEIPLNGPNLLSNGDFSTSSTSWSNWIEAGATASISAASGEYTLDISNTGPNPHSIHFYQGPVKLTKGKVYELSFDARSTIDREIRPTVENSTTYAAYLFTTASLTNKMTRHTFKFTASADDANARILFSVGSIFENINQHHTIYMDNISFKDLSGVNLTPTPLPTPYPSSGQWKLVWKDEFDSANGSKPDSTKWTYDIGGSGWGNNELQYYTSNVKNAYIDNGNLIIKAITESYNGKNYTSARLKTLGKFEAQYGKFEARMKLPYGQGIWPAFWMLGNDIDSTSWPVCGEIDIMEFIGKEPPNVYGTIHGPGYCGGEGKSAKITVPKLSDEYHTFTIEWEPDVIRWYVDGTLYHTETTSRVSPNKWAYDHPFFMILNLAIGGNWPGSPDATTVFPQTLTVDYVRVYQRQ</sequence>
<keyword evidence="7" id="KW-1185">Reference proteome</keyword>
<dbReference type="PROSITE" id="PS51762">
    <property type="entry name" value="GH16_2"/>
    <property type="match status" value="1"/>
</dbReference>
<evidence type="ECO:0000256" key="2">
    <source>
        <dbReference type="ARBA" id="ARBA00022801"/>
    </source>
</evidence>
<dbReference type="OrthoDB" id="9809583at2"/>
<dbReference type="CDD" id="cd08023">
    <property type="entry name" value="GH16_laminarinase_like"/>
    <property type="match status" value="1"/>
</dbReference>
<keyword evidence="6" id="KW-0326">Glycosidase</keyword>
<protein>
    <submittedName>
        <fullName evidence="6">Glucan endo-1,3-beta-D-glucosidase</fullName>
        <ecNumber evidence="6">3.2.1.39</ecNumber>
    </submittedName>
</protein>
<evidence type="ECO:0000256" key="3">
    <source>
        <dbReference type="SAM" id="SignalP"/>
    </source>
</evidence>
<feature type="chain" id="PRO_5005566471" evidence="3">
    <location>
        <begin position="31"/>
        <end position="594"/>
    </location>
</feature>
<reference evidence="7" key="1">
    <citation type="submission" date="2015-07" db="EMBL/GenBank/DDBJ databases">
        <title>Near-Complete Genome Sequence of the Cellulolytic Bacterium Bacteroides (Pseudobacteroides) cellulosolvens ATCC 35603.</title>
        <authorList>
            <person name="Dassa B."/>
            <person name="Utturkar S.M."/>
            <person name="Klingeman D.M."/>
            <person name="Hurt R.A."/>
            <person name="Keller M."/>
            <person name="Xu J."/>
            <person name="Reddy Y.H.K."/>
            <person name="Borovok I."/>
            <person name="Grinberg I.R."/>
            <person name="Lamed R."/>
            <person name="Zhivin O."/>
            <person name="Bayer E.A."/>
            <person name="Brown S.D."/>
        </authorList>
    </citation>
    <scope>NUCLEOTIDE SEQUENCE [LARGE SCALE GENOMIC DNA]</scope>
    <source>
        <strain evidence="7">DSM 2933</strain>
    </source>
</reference>
<dbReference type="SUPFAM" id="SSF63446">
    <property type="entry name" value="Type I dockerin domain"/>
    <property type="match status" value="1"/>
</dbReference>
<keyword evidence="3" id="KW-0732">Signal</keyword>